<protein>
    <submittedName>
        <fullName evidence="3">Uncharacterized protein</fullName>
    </submittedName>
</protein>
<dbReference type="Proteomes" id="UP000240883">
    <property type="component" value="Unassembled WGS sequence"/>
</dbReference>
<evidence type="ECO:0000313" key="3">
    <source>
        <dbReference type="EMBL" id="PSN61198.1"/>
    </source>
</evidence>
<keyword evidence="1" id="KW-1133">Transmembrane helix</keyword>
<evidence type="ECO:0000256" key="1">
    <source>
        <dbReference type="SAM" id="Phobius"/>
    </source>
</evidence>
<keyword evidence="4" id="KW-1185">Reference proteome</keyword>
<proteinExistence type="predicted"/>
<dbReference type="AlphaFoldDB" id="A0A2T2N849"/>
<name>A0A2T2N849_CORCC</name>
<feature type="chain" id="PRO_5015761056" evidence="2">
    <location>
        <begin position="21"/>
        <end position="119"/>
    </location>
</feature>
<feature type="transmembrane region" description="Helical" evidence="1">
    <location>
        <begin position="44"/>
        <end position="64"/>
    </location>
</feature>
<dbReference type="OrthoDB" id="10630663at2759"/>
<feature type="signal peptide" evidence="2">
    <location>
        <begin position="1"/>
        <end position="20"/>
    </location>
</feature>
<evidence type="ECO:0000256" key="2">
    <source>
        <dbReference type="SAM" id="SignalP"/>
    </source>
</evidence>
<keyword evidence="2" id="KW-0732">Signal</keyword>
<reference evidence="3 4" key="1">
    <citation type="journal article" date="2018" name="Front. Microbiol.">
        <title>Genome-Wide Analysis of Corynespora cassiicola Leaf Fall Disease Putative Effectors.</title>
        <authorList>
            <person name="Lopez D."/>
            <person name="Ribeiro S."/>
            <person name="Label P."/>
            <person name="Fumanal B."/>
            <person name="Venisse J.S."/>
            <person name="Kohler A."/>
            <person name="de Oliveira R.R."/>
            <person name="Labutti K."/>
            <person name="Lipzen A."/>
            <person name="Lail K."/>
            <person name="Bauer D."/>
            <person name="Ohm R.A."/>
            <person name="Barry K.W."/>
            <person name="Spatafora J."/>
            <person name="Grigoriev I.V."/>
            <person name="Martin F.M."/>
            <person name="Pujade-Renaud V."/>
        </authorList>
    </citation>
    <scope>NUCLEOTIDE SEQUENCE [LARGE SCALE GENOMIC DNA]</scope>
    <source>
        <strain evidence="3 4">Philippines</strain>
    </source>
</reference>
<accession>A0A2T2N849</accession>
<keyword evidence="1" id="KW-0812">Transmembrane</keyword>
<dbReference type="EMBL" id="KZ678145">
    <property type="protein sequence ID" value="PSN61198.1"/>
    <property type="molecule type" value="Genomic_DNA"/>
</dbReference>
<keyword evidence="1" id="KW-0472">Membrane</keyword>
<evidence type="ECO:0000313" key="4">
    <source>
        <dbReference type="Proteomes" id="UP000240883"/>
    </source>
</evidence>
<sequence length="119" mass="13045">MIINTLHMLLFTLFVLHASAAPISAATRRSIDAGNSQWGWSNEALFGLLGVCATVICFAVGLAWPRLRTRLRCCSSRCRRSTEDHELPILRTPFAGGESNTTLVIRMGFERSISGPAQP</sequence>
<gene>
    <name evidence="3" type="ORF">BS50DRAFT_156135</name>
</gene>
<organism evidence="3 4">
    <name type="scientific">Corynespora cassiicola Philippines</name>
    <dbReference type="NCBI Taxonomy" id="1448308"/>
    <lineage>
        <taxon>Eukaryota</taxon>
        <taxon>Fungi</taxon>
        <taxon>Dikarya</taxon>
        <taxon>Ascomycota</taxon>
        <taxon>Pezizomycotina</taxon>
        <taxon>Dothideomycetes</taxon>
        <taxon>Pleosporomycetidae</taxon>
        <taxon>Pleosporales</taxon>
        <taxon>Corynesporascaceae</taxon>
        <taxon>Corynespora</taxon>
    </lineage>
</organism>